<comment type="caution">
    <text evidence="3">The sequence shown here is derived from an EMBL/GenBank/DDBJ whole genome shotgun (WGS) entry which is preliminary data.</text>
</comment>
<dbReference type="Proteomes" id="UP000468638">
    <property type="component" value="Unassembled WGS sequence"/>
</dbReference>
<dbReference type="EMBL" id="WMEQ01000011">
    <property type="protein sequence ID" value="MYL34742.1"/>
    <property type="molecule type" value="Genomic_DNA"/>
</dbReference>
<feature type="compositionally biased region" description="Low complexity" evidence="1">
    <location>
        <begin position="38"/>
        <end position="57"/>
    </location>
</feature>
<evidence type="ECO:0000256" key="2">
    <source>
        <dbReference type="SAM" id="SignalP"/>
    </source>
</evidence>
<evidence type="ECO:0000313" key="4">
    <source>
        <dbReference type="Proteomes" id="UP000468638"/>
    </source>
</evidence>
<accession>A0A6I5A2A7</accession>
<dbReference type="Gene3D" id="3.40.50.1820">
    <property type="entry name" value="alpha/beta hydrolase"/>
    <property type="match status" value="1"/>
</dbReference>
<feature type="compositionally biased region" description="Polar residues" evidence="1">
    <location>
        <begin position="192"/>
        <end position="204"/>
    </location>
</feature>
<dbReference type="OrthoDB" id="256394at2"/>
<protein>
    <recommendedName>
        <fullName evidence="5">Alpha/beta fold hydrolase</fullName>
    </recommendedName>
</protein>
<dbReference type="PANTHER" id="PTHR43194">
    <property type="entry name" value="HYDROLASE ALPHA/BETA FOLD FAMILY"/>
    <property type="match status" value="1"/>
</dbReference>
<gene>
    <name evidence="3" type="ORF">GLW05_14190</name>
</gene>
<name>A0A6I5A2A7_9BACI</name>
<keyword evidence="2" id="KW-0732">Signal</keyword>
<evidence type="ECO:0008006" key="5">
    <source>
        <dbReference type="Google" id="ProtNLM"/>
    </source>
</evidence>
<evidence type="ECO:0000256" key="1">
    <source>
        <dbReference type="SAM" id="MobiDB-lite"/>
    </source>
</evidence>
<dbReference type="RefSeq" id="WP_160847062.1">
    <property type="nucleotide sequence ID" value="NZ_WMEQ01000011.1"/>
</dbReference>
<feature type="chain" id="PRO_5039547081" description="Alpha/beta fold hydrolase" evidence="2">
    <location>
        <begin position="20"/>
        <end position="396"/>
    </location>
</feature>
<reference evidence="3 4" key="1">
    <citation type="submission" date="2019-11" db="EMBL/GenBank/DDBJ databases">
        <title>Genome sequences of 17 halophilic strains isolated from different environments.</title>
        <authorList>
            <person name="Furrow R.E."/>
        </authorList>
    </citation>
    <scope>NUCLEOTIDE SEQUENCE [LARGE SCALE GENOMIC DNA]</scope>
    <source>
        <strain evidence="3 4">22514_16_FS</strain>
    </source>
</reference>
<dbReference type="AlphaFoldDB" id="A0A6I5A2A7"/>
<sequence>MKKVSIPMLAILLILGACQNSDNEDGNAAEKKNETTKETSNNEELNNTTSDSTSSDSLTLEKMSDFYIGDSQNSQTLIHSFIPKNASKESVVMIPGLGLSANIYESTPDNRNGWAYDFAKAGHPVYTVDTSDLSSAGLSEEEANNSLSKWDSQSIWKRWGLGSATNEPYPEGQFPAEAFDQFYAGIPMQVGSEMSKSSTSNSGGNAKIKGGQQGQSSSGNAIDQGGNAQGQAGSESGNNTGSGKGGNGQSRVNQTEVDNIIALLEKKGPSILMVHSMGGEIGYEVARQRPDLVKGIIAIEPVGSPTNEEEIKQTFADIPYLGIYGDYLESRNQTGRLQAVQTTIDLINENGGTGKVIQLTEQGINGNSHLMMIDKNNHEISSKIIEWLDESVGGAK</sequence>
<dbReference type="PROSITE" id="PS51257">
    <property type="entry name" value="PROKAR_LIPOPROTEIN"/>
    <property type="match status" value="1"/>
</dbReference>
<dbReference type="SUPFAM" id="SSF53474">
    <property type="entry name" value="alpha/beta-Hydrolases"/>
    <property type="match status" value="1"/>
</dbReference>
<dbReference type="InterPro" id="IPR029058">
    <property type="entry name" value="AB_hydrolase_fold"/>
</dbReference>
<organism evidence="3 4">
    <name type="scientific">Pontibacillus yanchengensis</name>
    <dbReference type="NCBI Taxonomy" id="462910"/>
    <lineage>
        <taxon>Bacteria</taxon>
        <taxon>Bacillati</taxon>
        <taxon>Bacillota</taxon>
        <taxon>Bacilli</taxon>
        <taxon>Bacillales</taxon>
        <taxon>Bacillaceae</taxon>
        <taxon>Pontibacillus</taxon>
    </lineage>
</organism>
<evidence type="ECO:0000313" key="3">
    <source>
        <dbReference type="EMBL" id="MYL34742.1"/>
    </source>
</evidence>
<proteinExistence type="predicted"/>
<feature type="region of interest" description="Disordered" evidence="1">
    <location>
        <begin position="192"/>
        <end position="252"/>
    </location>
</feature>
<feature type="signal peptide" evidence="2">
    <location>
        <begin position="1"/>
        <end position="19"/>
    </location>
</feature>
<feature type="region of interest" description="Disordered" evidence="1">
    <location>
        <begin position="22"/>
        <end position="57"/>
    </location>
</feature>
<feature type="compositionally biased region" description="Basic and acidic residues" evidence="1">
    <location>
        <begin position="28"/>
        <end position="37"/>
    </location>
</feature>
<dbReference type="PANTHER" id="PTHR43194:SF2">
    <property type="entry name" value="PEROXISOMAL MEMBRANE PROTEIN LPX1"/>
    <property type="match status" value="1"/>
</dbReference>
<dbReference type="InterPro" id="IPR050228">
    <property type="entry name" value="Carboxylesterase_BioH"/>
</dbReference>